<name>A0A0B6YZH9_9EUPU</name>
<proteinExistence type="predicted"/>
<dbReference type="AlphaFoldDB" id="A0A0B6YZH9"/>
<evidence type="ECO:0000313" key="2">
    <source>
        <dbReference type="EMBL" id="CEK60885.1"/>
    </source>
</evidence>
<gene>
    <name evidence="2" type="primary">ORF40641</name>
</gene>
<dbReference type="EMBL" id="HACG01014020">
    <property type="protein sequence ID" value="CEK60885.1"/>
    <property type="molecule type" value="Transcribed_RNA"/>
</dbReference>
<feature type="compositionally biased region" description="Basic and acidic residues" evidence="1">
    <location>
        <begin position="74"/>
        <end position="89"/>
    </location>
</feature>
<accession>A0A0B6YZH9</accession>
<organism evidence="2">
    <name type="scientific">Arion vulgaris</name>
    <dbReference type="NCBI Taxonomy" id="1028688"/>
    <lineage>
        <taxon>Eukaryota</taxon>
        <taxon>Metazoa</taxon>
        <taxon>Spiralia</taxon>
        <taxon>Lophotrochozoa</taxon>
        <taxon>Mollusca</taxon>
        <taxon>Gastropoda</taxon>
        <taxon>Heterobranchia</taxon>
        <taxon>Euthyneura</taxon>
        <taxon>Panpulmonata</taxon>
        <taxon>Eupulmonata</taxon>
        <taxon>Stylommatophora</taxon>
        <taxon>Helicina</taxon>
        <taxon>Arionoidea</taxon>
        <taxon>Arionidae</taxon>
        <taxon>Arion</taxon>
    </lineage>
</organism>
<protein>
    <submittedName>
        <fullName evidence="2">Uncharacterized protein</fullName>
    </submittedName>
</protein>
<feature type="region of interest" description="Disordered" evidence="1">
    <location>
        <begin position="1"/>
        <end position="110"/>
    </location>
</feature>
<feature type="non-terminal residue" evidence="2">
    <location>
        <position position="110"/>
    </location>
</feature>
<feature type="compositionally biased region" description="Polar residues" evidence="1">
    <location>
        <begin position="38"/>
        <end position="49"/>
    </location>
</feature>
<feature type="non-terminal residue" evidence="2">
    <location>
        <position position="1"/>
    </location>
</feature>
<reference evidence="2" key="1">
    <citation type="submission" date="2014-12" db="EMBL/GenBank/DDBJ databases">
        <title>Insight into the proteome of Arion vulgaris.</title>
        <authorList>
            <person name="Aradska J."/>
            <person name="Bulat T."/>
            <person name="Smidak R."/>
            <person name="Sarate P."/>
            <person name="Gangsoo J."/>
            <person name="Sialana F."/>
            <person name="Bilban M."/>
            <person name="Lubec G."/>
        </authorList>
    </citation>
    <scope>NUCLEOTIDE SEQUENCE</scope>
    <source>
        <tissue evidence="2">Skin</tissue>
    </source>
</reference>
<sequence length="110" mass="12000">SKAQNKASLKEQQQSSDFTETESSETQNMPGLKRSLLKTHTSYDSSENVLDSCLTEPQQEDTTRVTKSSKTVHRSIDPPSGEKSRKKDANSSLFIPGAGDTKQVDVGPTV</sequence>
<evidence type="ECO:0000256" key="1">
    <source>
        <dbReference type="SAM" id="MobiDB-lite"/>
    </source>
</evidence>